<dbReference type="PANTHER" id="PTHR43630:SF1">
    <property type="entry name" value="POLY-BETA-1,6-N-ACETYL-D-GLUCOSAMINE SYNTHASE"/>
    <property type="match status" value="1"/>
</dbReference>
<feature type="transmembrane region" description="Helical" evidence="4">
    <location>
        <begin position="6"/>
        <end position="33"/>
    </location>
</feature>
<dbReference type="Pfam" id="PF13641">
    <property type="entry name" value="Glyco_tranf_2_3"/>
    <property type="match status" value="1"/>
</dbReference>
<accession>A0ABN1ED86</accession>
<dbReference type="PANTHER" id="PTHR43630">
    <property type="entry name" value="POLY-BETA-1,6-N-ACETYL-D-GLUCOSAMINE SYNTHASE"/>
    <property type="match status" value="1"/>
</dbReference>
<keyword evidence="6" id="KW-1185">Reference proteome</keyword>
<dbReference type="RefSeq" id="WP_226768032.1">
    <property type="nucleotide sequence ID" value="NZ_BAAAEO010000006.1"/>
</dbReference>
<evidence type="ECO:0000256" key="2">
    <source>
        <dbReference type="ARBA" id="ARBA00022676"/>
    </source>
</evidence>
<keyword evidence="4" id="KW-1133">Transmembrane helix</keyword>
<feature type="transmembrane region" description="Helical" evidence="4">
    <location>
        <begin position="358"/>
        <end position="376"/>
    </location>
</feature>
<dbReference type="CDD" id="cd06439">
    <property type="entry name" value="CESA_like_1"/>
    <property type="match status" value="1"/>
</dbReference>
<evidence type="ECO:0000313" key="6">
    <source>
        <dbReference type="Proteomes" id="UP001501169"/>
    </source>
</evidence>
<protein>
    <submittedName>
        <fullName evidence="5">Glycosyltransferase family 2 protein</fullName>
    </submittedName>
</protein>
<name>A0ABN1ED86_9GAMM</name>
<comment type="caution">
    <text evidence="5">The sequence shown here is derived from an EMBL/GenBank/DDBJ whole genome shotgun (WGS) entry which is preliminary data.</text>
</comment>
<evidence type="ECO:0000256" key="1">
    <source>
        <dbReference type="ARBA" id="ARBA00006739"/>
    </source>
</evidence>
<keyword evidence="4" id="KW-0812">Transmembrane</keyword>
<dbReference type="SUPFAM" id="SSF53448">
    <property type="entry name" value="Nucleotide-diphospho-sugar transferases"/>
    <property type="match status" value="1"/>
</dbReference>
<dbReference type="Proteomes" id="UP001501169">
    <property type="component" value="Unassembled WGS sequence"/>
</dbReference>
<evidence type="ECO:0000256" key="3">
    <source>
        <dbReference type="ARBA" id="ARBA00022679"/>
    </source>
</evidence>
<sequence length="393" mass="44791">MEWVFWGSIAVILYSYFIYPLLLMAASALVQLWRDNSYIWRGENQRSVPYTADDSLPAVTVVIAAYNEQSCIAQRVENILSQDYPADKLTLLVGSDGSKDRTADILADIKDPRLKAHLFTENRGKVSVLNELLSLVETEITVLTDANTAFKPDTIRRLVRHFSDPKVGAVCGELQLVDAETGNNRDGVYWRYERLLKFHESRINALLGANGANYAIRQALYEPLPANTIVDDYKIAMNIARHGYVLKYDPEAIATEESAPTIKDEMGRRIRIGLGNYQACFSMPWLFSPKNGTRLFSYISHKVMRWFVPHMMLVAAVSNVFLLDKPTYVLMFVLQVLFYLLAFYGYQKHKAGKLLSMPLALVVFFVSMNYALAVGFKRYFSTNIQGNWQRTER</sequence>
<gene>
    <name evidence="5" type="ORF">GCM10009098_35440</name>
</gene>
<dbReference type="EMBL" id="BAAAEO010000006">
    <property type="protein sequence ID" value="GAA0564201.1"/>
    <property type="molecule type" value="Genomic_DNA"/>
</dbReference>
<dbReference type="InterPro" id="IPR029044">
    <property type="entry name" value="Nucleotide-diphossugar_trans"/>
</dbReference>
<evidence type="ECO:0000256" key="4">
    <source>
        <dbReference type="SAM" id="Phobius"/>
    </source>
</evidence>
<keyword evidence="4" id="KW-0472">Membrane</keyword>
<feature type="transmembrane region" description="Helical" evidence="4">
    <location>
        <begin position="303"/>
        <end position="322"/>
    </location>
</feature>
<keyword evidence="2" id="KW-0328">Glycosyltransferase</keyword>
<evidence type="ECO:0000313" key="5">
    <source>
        <dbReference type="EMBL" id="GAA0564201.1"/>
    </source>
</evidence>
<reference evidence="5 6" key="1">
    <citation type="journal article" date="2019" name="Int. J. Syst. Evol. Microbiol.">
        <title>The Global Catalogue of Microorganisms (GCM) 10K type strain sequencing project: providing services to taxonomists for standard genome sequencing and annotation.</title>
        <authorList>
            <consortium name="The Broad Institute Genomics Platform"/>
            <consortium name="The Broad Institute Genome Sequencing Center for Infectious Disease"/>
            <person name="Wu L."/>
            <person name="Ma J."/>
        </authorList>
    </citation>
    <scope>NUCLEOTIDE SEQUENCE [LARGE SCALE GENOMIC DNA]</scope>
    <source>
        <strain evidence="5 6">JCM 14331</strain>
    </source>
</reference>
<proteinExistence type="inferred from homology"/>
<comment type="similarity">
    <text evidence="1">Belongs to the glycosyltransferase 2 family.</text>
</comment>
<organism evidence="5 6">
    <name type="scientific">Rheinheimera aquimaris</name>
    <dbReference type="NCBI Taxonomy" id="412437"/>
    <lineage>
        <taxon>Bacteria</taxon>
        <taxon>Pseudomonadati</taxon>
        <taxon>Pseudomonadota</taxon>
        <taxon>Gammaproteobacteria</taxon>
        <taxon>Chromatiales</taxon>
        <taxon>Chromatiaceae</taxon>
        <taxon>Rheinheimera</taxon>
    </lineage>
</organism>
<feature type="transmembrane region" description="Helical" evidence="4">
    <location>
        <begin position="328"/>
        <end position="346"/>
    </location>
</feature>
<keyword evidence="3" id="KW-0808">Transferase</keyword>
<dbReference type="Gene3D" id="3.90.550.10">
    <property type="entry name" value="Spore Coat Polysaccharide Biosynthesis Protein SpsA, Chain A"/>
    <property type="match status" value="1"/>
</dbReference>